<reference evidence="2" key="1">
    <citation type="submission" date="2021-09" db="EMBL/GenBank/DDBJ databases">
        <title>The genome of Mauremys mutica provides insights into the evolution of semi-aquatic lifestyle.</title>
        <authorList>
            <person name="Gong S."/>
            <person name="Gao Y."/>
        </authorList>
    </citation>
    <scope>NUCLEOTIDE SEQUENCE</scope>
    <source>
        <strain evidence="2">MM-2020</strain>
        <tissue evidence="2">Muscle</tissue>
    </source>
</reference>
<protein>
    <submittedName>
        <fullName evidence="2">Uncharacterized protein</fullName>
    </submittedName>
</protein>
<name>A0A9D3XZA2_9SAUR</name>
<dbReference type="Proteomes" id="UP000827986">
    <property type="component" value="Unassembled WGS sequence"/>
</dbReference>
<comment type="caution">
    <text evidence="2">The sequence shown here is derived from an EMBL/GenBank/DDBJ whole genome shotgun (WGS) entry which is preliminary data.</text>
</comment>
<sequence length="137" mass="15068">MEDYDSHEALRSDEFDTAEVSQPNSPRGRRHPVVRSGLHRCRYLGHVGEDEISHGLEFQLLGSRWPWKDAAGSQEVKGNGLVCKNLLTLPEMTAPSQNPVVLMHSVAFDCTTVERIQGSGASSLNTKSDQSALSFAM</sequence>
<proteinExistence type="predicted"/>
<evidence type="ECO:0000256" key="1">
    <source>
        <dbReference type="SAM" id="MobiDB-lite"/>
    </source>
</evidence>
<evidence type="ECO:0000313" key="2">
    <source>
        <dbReference type="EMBL" id="KAH1188015.1"/>
    </source>
</evidence>
<dbReference type="EMBL" id="JAHDVG010000112">
    <property type="protein sequence ID" value="KAH1188015.1"/>
    <property type="molecule type" value="Genomic_DNA"/>
</dbReference>
<dbReference type="AlphaFoldDB" id="A0A9D3XZA2"/>
<feature type="compositionally biased region" description="Basic and acidic residues" evidence="1">
    <location>
        <begin position="1"/>
        <end position="14"/>
    </location>
</feature>
<feature type="region of interest" description="Disordered" evidence="1">
    <location>
        <begin position="1"/>
        <end position="32"/>
    </location>
</feature>
<accession>A0A9D3XZA2</accession>
<keyword evidence="3" id="KW-1185">Reference proteome</keyword>
<organism evidence="2 3">
    <name type="scientific">Mauremys mutica</name>
    <name type="common">yellowpond turtle</name>
    <dbReference type="NCBI Taxonomy" id="74926"/>
    <lineage>
        <taxon>Eukaryota</taxon>
        <taxon>Metazoa</taxon>
        <taxon>Chordata</taxon>
        <taxon>Craniata</taxon>
        <taxon>Vertebrata</taxon>
        <taxon>Euteleostomi</taxon>
        <taxon>Archelosauria</taxon>
        <taxon>Testudinata</taxon>
        <taxon>Testudines</taxon>
        <taxon>Cryptodira</taxon>
        <taxon>Durocryptodira</taxon>
        <taxon>Testudinoidea</taxon>
        <taxon>Geoemydidae</taxon>
        <taxon>Geoemydinae</taxon>
        <taxon>Mauremys</taxon>
    </lineage>
</organism>
<gene>
    <name evidence="2" type="ORF">KIL84_012403</name>
</gene>
<evidence type="ECO:0000313" key="3">
    <source>
        <dbReference type="Proteomes" id="UP000827986"/>
    </source>
</evidence>